<dbReference type="PANTHER" id="PTHR46586">
    <property type="entry name" value="ANKYRIN REPEAT-CONTAINING PROTEIN"/>
    <property type="match status" value="1"/>
</dbReference>
<gene>
    <name evidence="1" type="ORF">WJX84_010303</name>
</gene>
<proteinExistence type="predicted"/>
<organism evidence="1 2">
    <name type="scientific">Apatococcus fuscideae</name>
    <dbReference type="NCBI Taxonomy" id="2026836"/>
    <lineage>
        <taxon>Eukaryota</taxon>
        <taxon>Viridiplantae</taxon>
        <taxon>Chlorophyta</taxon>
        <taxon>core chlorophytes</taxon>
        <taxon>Trebouxiophyceae</taxon>
        <taxon>Chlorellales</taxon>
        <taxon>Chlorellaceae</taxon>
        <taxon>Apatococcus</taxon>
    </lineage>
</organism>
<dbReference type="EMBL" id="JALJOV010001962">
    <property type="protein sequence ID" value="KAK9837365.1"/>
    <property type="molecule type" value="Genomic_DNA"/>
</dbReference>
<keyword evidence="2" id="KW-1185">Reference proteome</keyword>
<dbReference type="AlphaFoldDB" id="A0AAW1RUP5"/>
<evidence type="ECO:0000313" key="2">
    <source>
        <dbReference type="Proteomes" id="UP001485043"/>
    </source>
</evidence>
<name>A0AAW1RUP5_9CHLO</name>
<dbReference type="InterPro" id="IPR052050">
    <property type="entry name" value="SecEffector_AnkRepeat"/>
</dbReference>
<protein>
    <submittedName>
        <fullName evidence="1">Uncharacterized protein</fullName>
    </submittedName>
</protein>
<dbReference type="PANTHER" id="PTHR46586:SF3">
    <property type="entry name" value="ANKYRIN REPEAT-CONTAINING PROTEIN"/>
    <property type="match status" value="1"/>
</dbReference>
<sequence>MSLFPNSLHLANRVISVPSSDLLQFLLQHGQVSQKFGVLSRVDRAELLVFNQRPPHEQVPQPHLRVPVAALHRLHSRPGGTSKAMELRSRHLPDASVSNAATGLLAIKSASALKLLPEVIDWLQAKNLKGSALLTFKYFESAAITAASDGSSQSIGVLAQLRCMSILQFDSISSQVAIAAALHGQVSVLKFLAAQHLPFPWETSQMAFQAAGVPQWPVLKWMQERGMLGRHACELITGLASLHGDCTLLAWILPLAEEKLEISAVELALHLAISHGRMKVVKWLDTQEHGAWSRPGLCQTAAKAGSLEMMVYLRTREPAGSCRKRCGTSSRLPASDIVPSMGASGGMPGDLWPAVLSAGQGGPLCLGICPWRSCTLSHALQISTHQGPCSRGESPAQWAKASYCKAPCQQYPGWAALHLCKRQSWQGMYLLQIELPGNVEGRLLT</sequence>
<reference evidence="1 2" key="1">
    <citation type="journal article" date="2024" name="Nat. Commun.">
        <title>Phylogenomics reveals the evolutionary origins of lichenization in chlorophyte algae.</title>
        <authorList>
            <person name="Puginier C."/>
            <person name="Libourel C."/>
            <person name="Otte J."/>
            <person name="Skaloud P."/>
            <person name="Haon M."/>
            <person name="Grisel S."/>
            <person name="Petersen M."/>
            <person name="Berrin J.G."/>
            <person name="Delaux P.M."/>
            <person name="Dal Grande F."/>
            <person name="Keller J."/>
        </authorList>
    </citation>
    <scope>NUCLEOTIDE SEQUENCE [LARGE SCALE GENOMIC DNA]</scope>
    <source>
        <strain evidence="1 2">SAG 2523</strain>
    </source>
</reference>
<accession>A0AAW1RUP5</accession>
<comment type="caution">
    <text evidence="1">The sequence shown here is derived from an EMBL/GenBank/DDBJ whole genome shotgun (WGS) entry which is preliminary data.</text>
</comment>
<evidence type="ECO:0000313" key="1">
    <source>
        <dbReference type="EMBL" id="KAK9837365.1"/>
    </source>
</evidence>
<dbReference type="Proteomes" id="UP001485043">
    <property type="component" value="Unassembled WGS sequence"/>
</dbReference>